<dbReference type="AlphaFoldDB" id="A0A2M9FW17"/>
<reference evidence="2 3" key="1">
    <citation type="submission" date="2017-11" db="EMBL/GenBank/DDBJ databases">
        <title>Draft genome sequence of Rhizobiales bacterium SY3-13.</title>
        <authorList>
            <person name="Sun C."/>
        </authorList>
    </citation>
    <scope>NUCLEOTIDE SEQUENCE [LARGE SCALE GENOMIC DNA]</scope>
    <source>
        <strain evidence="2 3">SY3-13</strain>
    </source>
</reference>
<protein>
    <submittedName>
        <fullName evidence="2">Uncharacterized protein</fullName>
    </submittedName>
</protein>
<evidence type="ECO:0000313" key="2">
    <source>
        <dbReference type="EMBL" id="PJK27629.1"/>
    </source>
</evidence>
<proteinExistence type="predicted"/>
<dbReference type="RefSeq" id="WP_109795342.1">
    <property type="nucleotide sequence ID" value="NZ_PHIG01000063.1"/>
</dbReference>
<organism evidence="2 3">
    <name type="scientific">Minwuia thermotolerans</name>
    <dbReference type="NCBI Taxonomy" id="2056226"/>
    <lineage>
        <taxon>Bacteria</taxon>
        <taxon>Pseudomonadati</taxon>
        <taxon>Pseudomonadota</taxon>
        <taxon>Alphaproteobacteria</taxon>
        <taxon>Minwuiales</taxon>
        <taxon>Minwuiaceae</taxon>
        <taxon>Minwuia</taxon>
    </lineage>
</organism>
<keyword evidence="1" id="KW-1133">Transmembrane helix</keyword>
<accession>A0A2M9FW17</accession>
<name>A0A2M9FW17_9PROT</name>
<keyword evidence="1" id="KW-0472">Membrane</keyword>
<feature type="transmembrane region" description="Helical" evidence="1">
    <location>
        <begin position="17"/>
        <end position="38"/>
    </location>
</feature>
<evidence type="ECO:0000256" key="1">
    <source>
        <dbReference type="SAM" id="Phobius"/>
    </source>
</evidence>
<dbReference type="Proteomes" id="UP000229498">
    <property type="component" value="Unassembled WGS sequence"/>
</dbReference>
<comment type="caution">
    <text evidence="2">The sequence shown here is derived from an EMBL/GenBank/DDBJ whole genome shotgun (WGS) entry which is preliminary data.</text>
</comment>
<keyword evidence="1" id="KW-0812">Transmembrane</keyword>
<keyword evidence="3" id="KW-1185">Reference proteome</keyword>
<gene>
    <name evidence="2" type="ORF">CVT23_22230</name>
</gene>
<evidence type="ECO:0000313" key="3">
    <source>
        <dbReference type="Proteomes" id="UP000229498"/>
    </source>
</evidence>
<sequence>MSDTGTRSDRAARVEAILSQGVILTLAAGVLALFVLGLDGGKPHAPAAPAPSGAAAPDRG</sequence>
<dbReference type="EMBL" id="PHIG01000063">
    <property type="protein sequence ID" value="PJK27629.1"/>
    <property type="molecule type" value="Genomic_DNA"/>
</dbReference>